<proteinExistence type="predicted"/>
<dbReference type="AlphaFoldDB" id="A0ABD2X960"/>
<evidence type="ECO:0000256" key="1">
    <source>
        <dbReference type="SAM" id="MobiDB-lite"/>
    </source>
</evidence>
<feature type="region of interest" description="Disordered" evidence="1">
    <location>
        <begin position="1"/>
        <end position="39"/>
    </location>
</feature>
<gene>
    <name evidence="2" type="ORF">TKK_004943</name>
</gene>
<reference evidence="2 3" key="1">
    <citation type="journal article" date="2024" name="bioRxiv">
        <title>A reference genome for Trichogramma kaykai: A tiny desert-dwelling parasitoid wasp with competing sex-ratio distorters.</title>
        <authorList>
            <person name="Culotta J."/>
            <person name="Lindsey A.R."/>
        </authorList>
    </citation>
    <scope>NUCLEOTIDE SEQUENCE [LARGE SCALE GENOMIC DNA]</scope>
    <source>
        <strain evidence="2 3">KSX58</strain>
    </source>
</reference>
<comment type="caution">
    <text evidence="2">The sequence shown here is derived from an EMBL/GenBank/DDBJ whole genome shotgun (WGS) entry which is preliminary data.</text>
</comment>
<dbReference type="EMBL" id="JBJJXI010000041">
    <property type="protein sequence ID" value="KAL3401918.1"/>
    <property type="molecule type" value="Genomic_DNA"/>
</dbReference>
<accession>A0ABD2X960</accession>
<feature type="compositionally biased region" description="Low complexity" evidence="1">
    <location>
        <begin position="1"/>
        <end position="15"/>
    </location>
</feature>
<feature type="compositionally biased region" description="Low complexity" evidence="1">
    <location>
        <begin position="23"/>
        <end position="34"/>
    </location>
</feature>
<protein>
    <submittedName>
        <fullName evidence="2">Uncharacterized protein</fullName>
    </submittedName>
</protein>
<evidence type="ECO:0000313" key="2">
    <source>
        <dbReference type="EMBL" id="KAL3401918.1"/>
    </source>
</evidence>
<organism evidence="2 3">
    <name type="scientific">Trichogramma kaykai</name>
    <dbReference type="NCBI Taxonomy" id="54128"/>
    <lineage>
        <taxon>Eukaryota</taxon>
        <taxon>Metazoa</taxon>
        <taxon>Ecdysozoa</taxon>
        <taxon>Arthropoda</taxon>
        <taxon>Hexapoda</taxon>
        <taxon>Insecta</taxon>
        <taxon>Pterygota</taxon>
        <taxon>Neoptera</taxon>
        <taxon>Endopterygota</taxon>
        <taxon>Hymenoptera</taxon>
        <taxon>Apocrita</taxon>
        <taxon>Proctotrupomorpha</taxon>
        <taxon>Chalcidoidea</taxon>
        <taxon>Trichogrammatidae</taxon>
        <taxon>Trichogramma</taxon>
    </lineage>
</organism>
<dbReference type="Proteomes" id="UP001627154">
    <property type="component" value="Unassembled WGS sequence"/>
</dbReference>
<evidence type="ECO:0000313" key="3">
    <source>
        <dbReference type="Proteomes" id="UP001627154"/>
    </source>
</evidence>
<keyword evidence="3" id="KW-1185">Reference proteome</keyword>
<sequence>MYATTTTSSGSPTSRARTEYCSRGRFPRGSRPSFTRSEHHVTLDESKVEILYFWTIFSRKSTKSTKFPPGTRLAAPRHARRIPGGNFALLVDFLEEIVRKYKYSTSINVQQEQAAVGLVAKSPR</sequence>
<name>A0ABD2X960_9HYME</name>